<name>A0A2A6RI21_9CHLR</name>
<gene>
    <name evidence="3" type="ORF">CJ255_13160</name>
</gene>
<evidence type="ECO:0000313" key="4">
    <source>
        <dbReference type="Proteomes" id="UP000220527"/>
    </source>
</evidence>
<dbReference type="PANTHER" id="PTHR13194:SF19">
    <property type="entry name" value="NAD(P)-BINDING ROSSMANN-FOLD SUPERFAMILY PROTEIN"/>
    <property type="match status" value="1"/>
</dbReference>
<accession>A0A2A6RI21</accession>
<dbReference type="EMBL" id="NQWI01000060">
    <property type="protein sequence ID" value="PDW02593.1"/>
    <property type="molecule type" value="Genomic_DNA"/>
</dbReference>
<dbReference type="SUPFAM" id="SSF49785">
    <property type="entry name" value="Galactose-binding domain-like"/>
    <property type="match status" value="1"/>
</dbReference>
<evidence type="ECO:0000256" key="1">
    <source>
        <dbReference type="ARBA" id="ARBA00007884"/>
    </source>
</evidence>
<dbReference type="PANTHER" id="PTHR13194">
    <property type="entry name" value="COMPLEX I INTERMEDIATE-ASSOCIATED PROTEIN 30"/>
    <property type="match status" value="1"/>
</dbReference>
<organism evidence="3 4">
    <name type="scientific">Candidatus Viridilinea mediisalina</name>
    <dbReference type="NCBI Taxonomy" id="2024553"/>
    <lineage>
        <taxon>Bacteria</taxon>
        <taxon>Bacillati</taxon>
        <taxon>Chloroflexota</taxon>
        <taxon>Chloroflexia</taxon>
        <taxon>Chloroflexales</taxon>
        <taxon>Chloroflexineae</taxon>
        <taxon>Oscillochloridaceae</taxon>
        <taxon>Candidatus Viridilinea</taxon>
    </lineage>
</organism>
<comment type="similarity">
    <text evidence="1">Belongs to the CIA30 family.</text>
</comment>
<evidence type="ECO:0000259" key="2">
    <source>
        <dbReference type="Pfam" id="PF08547"/>
    </source>
</evidence>
<comment type="caution">
    <text evidence="3">The sequence shown here is derived from an EMBL/GenBank/DDBJ whole genome shotgun (WGS) entry which is preliminary data.</text>
</comment>
<feature type="domain" description="NADH:ubiquinone oxidoreductase intermediate-associated protein 30" evidence="2">
    <location>
        <begin position="8"/>
        <end position="151"/>
    </location>
</feature>
<dbReference type="Proteomes" id="UP000220527">
    <property type="component" value="Unassembled WGS sequence"/>
</dbReference>
<proteinExistence type="inferred from homology"/>
<sequence>MNYLILNDLSQPEAPAQWRGFSDQVMGGLSQELVTLETIVGVRALRLRGAVRLDHGGGFVQIALPLAHTDQPLDGSSYSGIRLLVWGNGEQYRLHLRTSACYRPQQFYWTPFVAPAAWQQVDLPFSAFQPKGFDQPLNSYQLTRIGIVAYGRPFEADVAVAQVGLYLG</sequence>
<dbReference type="RefSeq" id="WP_097644566.1">
    <property type="nucleotide sequence ID" value="NZ_NQWI01000060.1"/>
</dbReference>
<evidence type="ECO:0000313" key="3">
    <source>
        <dbReference type="EMBL" id="PDW02593.1"/>
    </source>
</evidence>
<dbReference type="InterPro" id="IPR013857">
    <property type="entry name" value="NADH-UbQ_OxRdtase-assoc_prot30"/>
</dbReference>
<keyword evidence="4" id="KW-1185">Reference proteome</keyword>
<reference evidence="4" key="1">
    <citation type="submission" date="2017-08" db="EMBL/GenBank/DDBJ databases">
        <authorList>
            <person name="Grouzdev D.S."/>
            <person name="Gaisin V.A."/>
            <person name="Rysina M.S."/>
            <person name="Gorlenko V.M."/>
        </authorList>
    </citation>
    <scope>NUCLEOTIDE SEQUENCE [LARGE SCALE GENOMIC DNA]</scope>
    <source>
        <strain evidence="4">Kir15-3F</strain>
    </source>
</reference>
<dbReference type="Pfam" id="PF08547">
    <property type="entry name" value="CIA30"/>
    <property type="match status" value="1"/>
</dbReference>
<dbReference type="AlphaFoldDB" id="A0A2A6RI21"/>
<dbReference type="OrthoDB" id="442188at2"/>
<dbReference type="InterPro" id="IPR008979">
    <property type="entry name" value="Galactose-bd-like_sf"/>
</dbReference>
<protein>
    <recommendedName>
        <fullName evidence="2">NADH:ubiquinone oxidoreductase intermediate-associated protein 30 domain-containing protein</fullName>
    </recommendedName>
</protein>
<dbReference type="InterPro" id="IPR039131">
    <property type="entry name" value="NDUFAF1"/>
</dbReference>